<feature type="region of interest" description="Disordered" evidence="1">
    <location>
        <begin position="81"/>
        <end position="158"/>
    </location>
</feature>
<keyword evidence="3" id="KW-1185">Reference proteome</keyword>
<reference evidence="2" key="1">
    <citation type="journal article" date="2020" name="Stud. Mycol.">
        <title>101 Dothideomycetes genomes: a test case for predicting lifestyles and emergence of pathogens.</title>
        <authorList>
            <person name="Haridas S."/>
            <person name="Albert R."/>
            <person name="Binder M."/>
            <person name="Bloem J."/>
            <person name="Labutti K."/>
            <person name="Salamov A."/>
            <person name="Andreopoulos B."/>
            <person name="Baker S."/>
            <person name="Barry K."/>
            <person name="Bills G."/>
            <person name="Bluhm B."/>
            <person name="Cannon C."/>
            <person name="Castanera R."/>
            <person name="Culley D."/>
            <person name="Daum C."/>
            <person name="Ezra D."/>
            <person name="Gonzalez J."/>
            <person name="Henrissat B."/>
            <person name="Kuo A."/>
            <person name="Liang C."/>
            <person name="Lipzen A."/>
            <person name="Lutzoni F."/>
            <person name="Magnuson J."/>
            <person name="Mondo S."/>
            <person name="Nolan M."/>
            <person name="Ohm R."/>
            <person name="Pangilinan J."/>
            <person name="Park H.-J."/>
            <person name="Ramirez L."/>
            <person name="Alfaro M."/>
            <person name="Sun H."/>
            <person name="Tritt A."/>
            <person name="Yoshinaga Y."/>
            <person name="Zwiers L.-H."/>
            <person name="Turgeon B."/>
            <person name="Goodwin S."/>
            <person name="Spatafora J."/>
            <person name="Crous P."/>
            <person name="Grigoriev I."/>
        </authorList>
    </citation>
    <scope>NUCLEOTIDE SEQUENCE</scope>
    <source>
        <strain evidence="2">CBS 121167</strain>
    </source>
</reference>
<dbReference type="EMBL" id="ML995618">
    <property type="protein sequence ID" value="KAF2135241.1"/>
    <property type="molecule type" value="Genomic_DNA"/>
</dbReference>
<dbReference type="AlphaFoldDB" id="A0A6A6AXF9"/>
<gene>
    <name evidence="2" type="ORF">K452DRAFT_303687</name>
</gene>
<feature type="compositionally biased region" description="Low complexity" evidence="1">
    <location>
        <begin position="84"/>
        <end position="120"/>
    </location>
</feature>
<name>A0A6A6AXF9_9PEZI</name>
<dbReference type="Proteomes" id="UP000799438">
    <property type="component" value="Unassembled WGS sequence"/>
</dbReference>
<feature type="compositionally biased region" description="Polar residues" evidence="1">
    <location>
        <begin position="38"/>
        <end position="62"/>
    </location>
</feature>
<feature type="compositionally biased region" description="Basic and acidic residues" evidence="1">
    <location>
        <begin position="10"/>
        <end position="20"/>
    </location>
</feature>
<feature type="compositionally biased region" description="Basic residues" evidence="1">
    <location>
        <begin position="121"/>
        <end position="135"/>
    </location>
</feature>
<accession>A0A6A6AXF9</accession>
<dbReference type="GeneID" id="54300255"/>
<evidence type="ECO:0000256" key="1">
    <source>
        <dbReference type="SAM" id="MobiDB-lite"/>
    </source>
</evidence>
<proteinExistence type="predicted"/>
<feature type="region of interest" description="Disordered" evidence="1">
    <location>
        <begin position="1"/>
        <end position="23"/>
    </location>
</feature>
<feature type="region of interest" description="Disordered" evidence="1">
    <location>
        <begin position="38"/>
        <end position="64"/>
    </location>
</feature>
<feature type="compositionally biased region" description="Basic and acidic residues" evidence="1">
    <location>
        <begin position="140"/>
        <end position="158"/>
    </location>
</feature>
<dbReference type="RefSeq" id="XP_033390960.1">
    <property type="nucleotide sequence ID" value="XM_033542758.1"/>
</dbReference>
<evidence type="ECO:0000313" key="2">
    <source>
        <dbReference type="EMBL" id="KAF2135241.1"/>
    </source>
</evidence>
<sequence length="202" mass="22363">MDHPHRHRYYSHDSDMHTLYDDPPPAYTPLAASHTSYTNLRSTSSPSQSHFRTYNGSANTFTKPHPSIDAHCWESARSNFIPKTSSSSSSSSSSKPHPTTTTRPSTSPSPSSNTYTTPAPKSRHASSSSRRRRRASTSASDRDSDSDRASDRARARAEHNATCPFCRDASFRARTRFVTQSVVLPFVCDFASRLFALTAFLG</sequence>
<organism evidence="2 3">
    <name type="scientific">Aplosporella prunicola CBS 121167</name>
    <dbReference type="NCBI Taxonomy" id="1176127"/>
    <lineage>
        <taxon>Eukaryota</taxon>
        <taxon>Fungi</taxon>
        <taxon>Dikarya</taxon>
        <taxon>Ascomycota</taxon>
        <taxon>Pezizomycotina</taxon>
        <taxon>Dothideomycetes</taxon>
        <taxon>Dothideomycetes incertae sedis</taxon>
        <taxon>Botryosphaeriales</taxon>
        <taxon>Aplosporellaceae</taxon>
        <taxon>Aplosporella</taxon>
    </lineage>
</organism>
<evidence type="ECO:0000313" key="3">
    <source>
        <dbReference type="Proteomes" id="UP000799438"/>
    </source>
</evidence>
<protein>
    <submittedName>
        <fullName evidence="2">Uncharacterized protein</fullName>
    </submittedName>
</protein>